<feature type="transmembrane region" description="Helical" evidence="9">
    <location>
        <begin position="21"/>
        <end position="43"/>
    </location>
</feature>
<dbReference type="PANTHER" id="PTHR30477:SF13">
    <property type="entry name" value="IRON TRANSPORT SYSTEM MEMBRANE PROTEIN HI_0360-RELATED"/>
    <property type="match status" value="1"/>
</dbReference>
<sequence>MEALVELFTLLVEPFSYDYMFKAIVASGAIGAVCAFLSAYLMLKGWSLIGDALSHAVVPGVAIAYALALPYAIGAFFSGLLATIAILAVKSVTKLKEDAIIGFIFTTFFALGLLIISINPTSVNVQSIILGNILGIADEDMIQVAIILGISLILLLIFWKDLLLVFFDEIQAKAVGLSPLKFKILFFTLLSACIVTALQSVGAILVIAMVITPGATAYLLTDRFGKLLIISILLGGSTGAIGAYLSYFADGATGGFIVSLQTLIFLLAFFFAPKYGLVPRNRAIAKNSSDLTACKEEK</sequence>
<feature type="transmembrane region" description="Helical" evidence="9">
    <location>
        <begin position="141"/>
        <end position="159"/>
    </location>
</feature>
<evidence type="ECO:0000256" key="8">
    <source>
        <dbReference type="RuleBase" id="RU003943"/>
    </source>
</evidence>
<dbReference type="InterPro" id="IPR037294">
    <property type="entry name" value="ABC_BtuC-like"/>
</dbReference>
<evidence type="ECO:0000256" key="4">
    <source>
        <dbReference type="ARBA" id="ARBA00022692"/>
    </source>
</evidence>
<comment type="similarity">
    <text evidence="2 8">Belongs to the ABC-3 integral membrane protein family.</text>
</comment>
<accession>A0AAE6X935</accession>
<dbReference type="CDD" id="cd06550">
    <property type="entry name" value="TM_ABC_iron-siderophores_like"/>
    <property type="match status" value="1"/>
</dbReference>
<keyword evidence="3" id="KW-0406">Ion transport</keyword>
<evidence type="ECO:0000256" key="9">
    <source>
        <dbReference type="SAM" id="Phobius"/>
    </source>
</evidence>
<feature type="transmembrane region" description="Helical" evidence="9">
    <location>
        <begin position="180"/>
        <end position="197"/>
    </location>
</feature>
<evidence type="ECO:0000313" key="12">
    <source>
        <dbReference type="Proteomes" id="UP000276901"/>
    </source>
</evidence>
<evidence type="ECO:0000256" key="5">
    <source>
        <dbReference type="ARBA" id="ARBA00022989"/>
    </source>
</evidence>
<comment type="subcellular location">
    <subcellularLocation>
        <location evidence="8">Cell membrane</location>
        <topology evidence="8">Multi-pass membrane protein</topology>
    </subcellularLocation>
    <subcellularLocation>
        <location evidence="1">Membrane</location>
        <topology evidence="1">Multi-pass membrane protein</topology>
    </subcellularLocation>
</comment>
<feature type="transmembrane region" description="Helical" evidence="9">
    <location>
        <begin position="63"/>
        <end position="88"/>
    </location>
</feature>
<keyword evidence="4 8" id="KW-0812">Transmembrane</keyword>
<evidence type="ECO:0000313" key="11">
    <source>
        <dbReference type="EMBL" id="RPE95836.1"/>
    </source>
</evidence>
<feature type="transmembrane region" description="Helical" evidence="9">
    <location>
        <begin position="227"/>
        <end position="247"/>
    </location>
</feature>
<keyword evidence="3" id="KW-0408">Iron</keyword>
<name>A0AAE6X935_9PAST</name>
<comment type="function">
    <text evidence="7">Part of an ATP-driven transport system HI_0359/HI_0360/HI_0361/HI_0362 for iron.</text>
</comment>
<dbReference type="FunFam" id="1.10.3470.10:FF:000003">
    <property type="entry name" value="Iron ABC transporter permease SitD"/>
    <property type="match status" value="1"/>
</dbReference>
<evidence type="ECO:0000256" key="3">
    <source>
        <dbReference type="ARBA" id="ARBA00022496"/>
    </source>
</evidence>
<dbReference type="GO" id="GO:0006826">
    <property type="term" value="P:iron ion transport"/>
    <property type="evidence" value="ECO:0007669"/>
    <property type="project" value="UniProtKB-KW"/>
</dbReference>
<dbReference type="Gene3D" id="1.10.3470.10">
    <property type="entry name" value="ABC transporter involved in vitamin B12 uptake, BtuC"/>
    <property type="match status" value="1"/>
</dbReference>
<keyword evidence="3" id="KW-0410">Iron transport</keyword>
<evidence type="ECO:0000313" key="10">
    <source>
        <dbReference type="EMBL" id="QIM65704.1"/>
    </source>
</evidence>
<proteinExistence type="inferred from homology"/>
<keyword evidence="8" id="KW-0813">Transport</keyword>
<organism evidence="10 13">
    <name type="scientific">Frederiksenia canicola</name>
    <dbReference type="NCBI Taxonomy" id="123824"/>
    <lineage>
        <taxon>Bacteria</taxon>
        <taxon>Pseudomonadati</taxon>
        <taxon>Pseudomonadota</taxon>
        <taxon>Gammaproteobacteria</taxon>
        <taxon>Pasteurellales</taxon>
        <taxon>Pasteurellaceae</taxon>
        <taxon>Frederiksenia</taxon>
    </lineage>
</organism>
<evidence type="ECO:0000256" key="7">
    <source>
        <dbReference type="ARBA" id="ARBA00055290"/>
    </source>
</evidence>
<dbReference type="SUPFAM" id="SSF81345">
    <property type="entry name" value="ABC transporter involved in vitamin B12 uptake, BtuC"/>
    <property type="match status" value="1"/>
</dbReference>
<evidence type="ECO:0000256" key="6">
    <source>
        <dbReference type="ARBA" id="ARBA00023136"/>
    </source>
</evidence>
<reference evidence="11 12" key="2">
    <citation type="submission" date="2018-11" db="EMBL/GenBank/DDBJ databases">
        <title>Genomic Encyclopedia of Type Strains, Phase IV (KMG-IV): sequencing the most valuable type-strain genomes for metagenomic binning, comparative biology and taxonomic classification.</title>
        <authorList>
            <person name="Goeker M."/>
        </authorList>
    </citation>
    <scope>NUCLEOTIDE SEQUENCE [LARGE SCALE GENOMIC DNA]</scope>
    <source>
        <strain evidence="11 12">DSM 25797</strain>
    </source>
</reference>
<dbReference type="PANTHER" id="PTHR30477">
    <property type="entry name" value="ABC-TRANSPORTER METAL-BINDING PROTEIN"/>
    <property type="match status" value="1"/>
</dbReference>
<feature type="transmembrane region" description="Helical" evidence="9">
    <location>
        <begin position="253"/>
        <end position="272"/>
    </location>
</feature>
<keyword evidence="12" id="KW-1185">Reference proteome</keyword>
<dbReference type="Pfam" id="PF00950">
    <property type="entry name" value="ABC-3"/>
    <property type="match status" value="1"/>
</dbReference>
<dbReference type="GO" id="GO:0010043">
    <property type="term" value="P:response to zinc ion"/>
    <property type="evidence" value="ECO:0007669"/>
    <property type="project" value="TreeGrafter"/>
</dbReference>
<evidence type="ECO:0000256" key="2">
    <source>
        <dbReference type="ARBA" id="ARBA00008034"/>
    </source>
</evidence>
<reference evidence="10 13" key="1">
    <citation type="submission" date="2016-03" db="EMBL/GenBank/DDBJ databases">
        <authorList>
            <person name="Hansen M.J."/>
            <person name="Bojesen A.M."/>
            <person name="Planet P."/>
        </authorList>
    </citation>
    <scope>NUCLEOTIDE SEQUENCE [LARGE SCALE GENOMIC DNA]</scope>
    <source>
        <strain evidence="10 13">HPA 21</strain>
    </source>
</reference>
<dbReference type="EMBL" id="CP015029">
    <property type="protein sequence ID" value="QIM65704.1"/>
    <property type="molecule type" value="Genomic_DNA"/>
</dbReference>
<evidence type="ECO:0000313" key="13">
    <source>
        <dbReference type="Proteomes" id="UP000502287"/>
    </source>
</evidence>
<feature type="transmembrane region" description="Helical" evidence="9">
    <location>
        <begin position="100"/>
        <end position="121"/>
    </location>
</feature>
<dbReference type="GO" id="GO:0043190">
    <property type="term" value="C:ATP-binding cassette (ABC) transporter complex"/>
    <property type="evidence" value="ECO:0007669"/>
    <property type="project" value="InterPro"/>
</dbReference>
<keyword evidence="6 9" id="KW-0472">Membrane</keyword>
<dbReference type="KEGG" id="fcl:A4G17_09715"/>
<protein>
    <submittedName>
        <fullName evidence="11">Manganese/iron transport system permease protein</fullName>
    </submittedName>
</protein>
<evidence type="ECO:0000256" key="1">
    <source>
        <dbReference type="ARBA" id="ARBA00004141"/>
    </source>
</evidence>
<dbReference type="AlphaFoldDB" id="A0AAE6X935"/>
<dbReference type="EMBL" id="RKQT01000001">
    <property type="protein sequence ID" value="RPE95836.1"/>
    <property type="molecule type" value="Genomic_DNA"/>
</dbReference>
<dbReference type="Proteomes" id="UP000276901">
    <property type="component" value="Unassembled WGS sequence"/>
</dbReference>
<dbReference type="GO" id="GO:0055085">
    <property type="term" value="P:transmembrane transport"/>
    <property type="evidence" value="ECO:0007669"/>
    <property type="project" value="InterPro"/>
</dbReference>
<dbReference type="InterPro" id="IPR001626">
    <property type="entry name" value="ABC_TroCD"/>
</dbReference>
<keyword evidence="5 9" id="KW-1133">Transmembrane helix</keyword>
<gene>
    <name evidence="10" type="ORF">A4G17_09715</name>
    <name evidence="11" type="ORF">EDC49_0212</name>
</gene>
<dbReference type="Proteomes" id="UP000502287">
    <property type="component" value="Chromosome"/>
</dbReference>
<dbReference type="GO" id="GO:0071281">
    <property type="term" value="P:cellular response to iron ion"/>
    <property type="evidence" value="ECO:0007669"/>
    <property type="project" value="UniProtKB-ARBA"/>
</dbReference>